<sequence length="205" mass="22586">MTLQSSNIHESLSPSDKKMFMLFDGAIAGGLRSLYEESLDVCPLMVLKDGVFDGVSALGPMIADFGASIVLKELWAKNHPLVARTSVLHTSYDESALLDFMRSRVQVMMPEGHAVWLRIGDAKVVSRLAGVDGRLPAHFWSGINSIFFRSSDGSMTQYRPSPSRMSDEQKEGQFESNLVAPCFQFSLDLLAALDSSADNQHRDVL</sequence>
<dbReference type="OrthoDB" id="6867342at2"/>
<dbReference type="Pfam" id="PF13503">
    <property type="entry name" value="DUF4123"/>
    <property type="match status" value="1"/>
</dbReference>
<protein>
    <recommendedName>
        <fullName evidence="1">DUF4123 domain-containing protein</fullName>
    </recommendedName>
</protein>
<comment type="caution">
    <text evidence="2">The sequence shown here is derived from an EMBL/GenBank/DDBJ whole genome shotgun (WGS) entry which is preliminary data.</text>
</comment>
<evidence type="ECO:0000313" key="3">
    <source>
        <dbReference type="Proteomes" id="UP000265903"/>
    </source>
</evidence>
<dbReference type="AlphaFoldDB" id="A0A3M2RJU5"/>
<reference evidence="2 3" key="1">
    <citation type="submission" date="2018-08" db="EMBL/GenBank/DDBJ databases">
        <title>Whole Genome Sequence of the Moderate Halophilic Marine Bacterium Marinobacter litoralis Sw-45.</title>
        <authorList>
            <person name="Musa H."/>
        </authorList>
    </citation>
    <scope>NUCLEOTIDE SEQUENCE [LARGE SCALE GENOMIC DNA]</scope>
    <source>
        <strain evidence="2 3">Sw-45</strain>
    </source>
</reference>
<dbReference type="EMBL" id="QMDL01000001">
    <property type="protein sequence ID" value="RMJ05600.1"/>
    <property type="molecule type" value="Genomic_DNA"/>
</dbReference>
<proteinExistence type="predicted"/>
<keyword evidence="3" id="KW-1185">Reference proteome</keyword>
<organism evidence="2 3">
    <name type="scientific">Marinobacter litoralis</name>
    <dbReference type="NCBI Taxonomy" id="187981"/>
    <lineage>
        <taxon>Bacteria</taxon>
        <taxon>Pseudomonadati</taxon>
        <taxon>Pseudomonadota</taxon>
        <taxon>Gammaproteobacteria</taxon>
        <taxon>Pseudomonadales</taxon>
        <taxon>Marinobacteraceae</taxon>
        <taxon>Marinobacter</taxon>
    </lineage>
</organism>
<dbReference type="RefSeq" id="WP_114333110.1">
    <property type="nucleotide sequence ID" value="NZ_QMDL01000001.1"/>
</dbReference>
<feature type="domain" description="DUF4123" evidence="1">
    <location>
        <begin position="20"/>
        <end position="128"/>
    </location>
</feature>
<accession>A0A3M2RJU5</accession>
<evidence type="ECO:0000259" key="1">
    <source>
        <dbReference type="Pfam" id="PF13503"/>
    </source>
</evidence>
<name>A0A3M2RJU5_9GAMM</name>
<gene>
    <name evidence="2" type="ORF">DOQ08_00270</name>
</gene>
<evidence type="ECO:0000313" key="2">
    <source>
        <dbReference type="EMBL" id="RMJ05600.1"/>
    </source>
</evidence>
<dbReference type="Proteomes" id="UP000265903">
    <property type="component" value="Unassembled WGS sequence"/>
</dbReference>
<dbReference type="InterPro" id="IPR025391">
    <property type="entry name" value="DUF4123"/>
</dbReference>